<gene>
    <name evidence="1" type="ORF">EJB05_00757</name>
</gene>
<dbReference type="PANTHER" id="PTHR33207">
    <property type="entry name" value="F-BOX DOMAIN CONTAINING PROTEIN-RELATED"/>
    <property type="match status" value="1"/>
</dbReference>
<proteinExistence type="predicted"/>
<reference evidence="1 2" key="1">
    <citation type="journal article" date="2019" name="Sci. Rep.">
        <title>A high-quality genome of Eragrostis curvula grass provides insights into Poaceae evolution and supports new strategies to enhance forage quality.</title>
        <authorList>
            <person name="Carballo J."/>
            <person name="Santos B.A.C.M."/>
            <person name="Zappacosta D."/>
            <person name="Garbus I."/>
            <person name="Selva J.P."/>
            <person name="Gallo C.A."/>
            <person name="Diaz A."/>
            <person name="Albertini E."/>
            <person name="Caccamo M."/>
            <person name="Echenique V."/>
        </authorList>
    </citation>
    <scope>NUCLEOTIDE SEQUENCE [LARGE SCALE GENOMIC DNA]</scope>
    <source>
        <strain evidence="2">cv. Victoria</strain>
        <tissue evidence="1">Leaf</tissue>
    </source>
</reference>
<dbReference type="Gramene" id="TVU49444">
    <property type="protein sequence ID" value="TVU49444"/>
    <property type="gene ID" value="EJB05_00757"/>
</dbReference>
<comment type="caution">
    <text evidence="1">The sequence shown here is derived from an EMBL/GenBank/DDBJ whole genome shotgun (WGS) entry which is preliminary data.</text>
</comment>
<evidence type="ECO:0000313" key="2">
    <source>
        <dbReference type="Proteomes" id="UP000324897"/>
    </source>
</evidence>
<keyword evidence="2" id="KW-1185">Reference proteome</keyword>
<protein>
    <submittedName>
        <fullName evidence="1">Uncharacterized protein</fullName>
    </submittedName>
</protein>
<dbReference type="Proteomes" id="UP000324897">
    <property type="component" value="Chromosome 6"/>
</dbReference>
<sequence length="199" mass="22311">MEVPDDILSLILQVQRIDSHISLIRATAVCKKWCRTIASSDFFCRYRSLHSSAISGNYHYDTPVQSYLIGSPTGARSSVGPVFIPSSSSIHTRNFTLDFLGVGTSRTVVAASFLCITDDQNTIPHLRPDMSVCEPLTRCYLRIPPPSYLNDDFYFWGSYLVDGAYSHINFSNFRVMCLFIRRYDQFSFATVFSEAGGAG</sequence>
<dbReference type="AlphaFoldDB" id="A0A5J9WQ76"/>
<dbReference type="OrthoDB" id="659406at2759"/>
<dbReference type="EMBL" id="RWGY01000002">
    <property type="protein sequence ID" value="TVU49444.1"/>
    <property type="molecule type" value="Genomic_DNA"/>
</dbReference>
<name>A0A5J9WQ76_9POAL</name>
<organism evidence="1 2">
    <name type="scientific">Eragrostis curvula</name>
    <name type="common">weeping love grass</name>
    <dbReference type="NCBI Taxonomy" id="38414"/>
    <lineage>
        <taxon>Eukaryota</taxon>
        <taxon>Viridiplantae</taxon>
        <taxon>Streptophyta</taxon>
        <taxon>Embryophyta</taxon>
        <taxon>Tracheophyta</taxon>
        <taxon>Spermatophyta</taxon>
        <taxon>Magnoliopsida</taxon>
        <taxon>Liliopsida</taxon>
        <taxon>Poales</taxon>
        <taxon>Poaceae</taxon>
        <taxon>PACMAD clade</taxon>
        <taxon>Chloridoideae</taxon>
        <taxon>Eragrostideae</taxon>
        <taxon>Eragrostidinae</taxon>
        <taxon>Eragrostis</taxon>
    </lineage>
</organism>
<evidence type="ECO:0000313" key="1">
    <source>
        <dbReference type="EMBL" id="TVU49444.1"/>
    </source>
</evidence>
<accession>A0A5J9WQ76</accession>